<gene>
    <name evidence="1" type="ORF">BKE30_09355</name>
</gene>
<reference evidence="1 2" key="1">
    <citation type="submission" date="2016-10" db="EMBL/GenBank/DDBJ databases">
        <title>Draft Genome sequence of Alkanindiges sp. strain H1.</title>
        <authorList>
            <person name="Subhash Y."/>
            <person name="Lee S."/>
        </authorList>
    </citation>
    <scope>NUCLEOTIDE SEQUENCE [LARGE SCALE GENOMIC DNA]</scope>
    <source>
        <strain evidence="1 2">H1</strain>
    </source>
</reference>
<name>A0A1S8CV35_9GAMM</name>
<comment type="caution">
    <text evidence="1">The sequence shown here is derived from an EMBL/GenBank/DDBJ whole genome shotgun (WGS) entry which is preliminary data.</text>
</comment>
<evidence type="ECO:0000313" key="1">
    <source>
        <dbReference type="EMBL" id="ONG39546.1"/>
    </source>
</evidence>
<sequence>MGSERLINELTDAFDRLDEIERELAERSPKGLRVKKSNGEVSYYNADKISVAISKAFQAVEGQDSNYLVAPYIAVRYIKCIALLKSKEVKRSQQFNVVLRIIFRLRLFVFNSLTIERIFQFLEPRLFHTSFRTGL</sequence>
<organism evidence="1 2">
    <name type="scientific">Alkanindiges hydrocarboniclasticus</name>
    <dbReference type="NCBI Taxonomy" id="1907941"/>
    <lineage>
        <taxon>Bacteria</taxon>
        <taxon>Pseudomonadati</taxon>
        <taxon>Pseudomonadota</taxon>
        <taxon>Gammaproteobacteria</taxon>
        <taxon>Moraxellales</taxon>
        <taxon>Moraxellaceae</taxon>
        <taxon>Alkanindiges</taxon>
    </lineage>
</organism>
<proteinExistence type="predicted"/>
<protein>
    <submittedName>
        <fullName evidence="1">Uncharacterized protein</fullName>
    </submittedName>
</protein>
<evidence type="ECO:0000313" key="2">
    <source>
        <dbReference type="Proteomes" id="UP000192132"/>
    </source>
</evidence>
<accession>A0A1S8CV35</accession>
<dbReference type="AlphaFoldDB" id="A0A1S8CV35"/>
<dbReference type="Proteomes" id="UP000192132">
    <property type="component" value="Unassembled WGS sequence"/>
</dbReference>
<dbReference type="EMBL" id="MLCN01000023">
    <property type="protein sequence ID" value="ONG39546.1"/>
    <property type="molecule type" value="Genomic_DNA"/>
</dbReference>
<dbReference type="STRING" id="1907941.BKE30_09355"/>
<dbReference type="RefSeq" id="WP_076878337.1">
    <property type="nucleotide sequence ID" value="NZ_MLCN01000023.1"/>
</dbReference>
<dbReference type="OrthoDB" id="10018758at2"/>
<keyword evidence="2" id="KW-1185">Reference proteome</keyword>